<dbReference type="AlphaFoldDB" id="A0A2P6S452"/>
<proteinExistence type="predicted"/>
<dbReference type="InterPro" id="IPR050913">
    <property type="entry name" value="AP2/ERF_ERF"/>
</dbReference>
<name>A0A2P6S452_ROSCH</name>
<dbReference type="CDD" id="cd00018">
    <property type="entry name" value="AP2"/>
    <property type="match status" value="1"/>
</dbReference>
<dbReference type="PRINTS" id="PR00367">
    <property type="entry name" value="ETHRSPELEMNT"/>
</dbReference>
<dbReference type="GO" id="GO:0005634">
    <property type="term" value="C:nucleus"/>
    <property type="evidence" value="ECO:0007669"/>
    <property type="project" value="UniProtKB-SubCell"/>
</dbReference>
<dbReference type="GO" id="GO:0003700">
    <property type="term" value="F:DNA-binding transcription factor activity"/>
    <property type="evidence" value="ECO:0007669"/>
    <property type="project" value="InterPro"/>
</dbReference>
<accession>A0A2P6S452</accession>
<evidence type="ECO:0000256" key="3">
    <source>
        <dbReference type="ARBA" id="ARBA00023125"/>
    </source>
</evidence>
<keyword evidence="8" id="KW-1185">Reference proteome</keyword>
<dbReference type="Proteomes" id="UP000238479">
    <property type="component" value="Chromosome 2"/>
</dbReference>
<evidence type="ECO:0000256" key="2">
    <source>
        <dbReference type="ARBA" id="ARBA00023015"/>
    </source>
</evidence>
<dbReference type="Pfam" id="PF00847">
    <property type="entry name" value="AP2"/>
    <property type="match status" value="1"/>
</dbReference>
<reference evidence="7 8" key="1">
    <citation type="journal article" date="2018" name="Nat. Genet.">
        <title>The Rosa genome provides new insights in the design of modern roses.</title>
        <authorList>
            <person name="Bendahmane M."/>
        </authorList>
    </citation>
    <scope>NUCLEOTIDE SEQUENCE [LARGE SCALE GENOMIC DNA]</scope>
    <source>
        <strain evidence="8">cv. Old Blush</strain>
    </source>
</reference>
<dbReference type="PANTHER" id="PTHR31194">
    <property type="entry name" value="SHN SHINE , DNA BINDING / TRANSCRIPTION FACTOR"/>
    <property type="match status" value="1"/>
</dbReference>
<dbReference type="EMBL" id="PDCK01000040">
    <property type="protein sequence ID" value="PRQ53467.1"/>
    <property type="molecule type" value="Genomic_DNA"/>
</dbReference>
<evidence type="ECO:0000256" key="1">
    <source>
        <dbReference type="ARBA" id="ARBA00004123"/>
    </source>
</evidence>
<dbReference type="PROSITE" id="PS51032">
    <property type="entry name" value="AP2_ERF"/>
    <property type="match status" value="1"/>
</dbReference>
<protein>
    <submittedName>
        <fullName evidence="7">Putative transcription factor AP2-EREBP family</fullName>
    </submittedName>
</protein>
<evidence type="ECO:0000313" key="7">
    <source>
        <dbReference type="EMBL" id="PRQ53467.1"/>
    </source>
</evidence>
<sequence length="357" mass="40131">MPRIIFIHKVSNQTFRYTKSETQLTISTRRQFLTPKCPLCPQFFFFFNNFFSGTKFIFVTDEDATVAVPKIVRISITDEDATNTSSNEEEQDQQQRLTKRVINEVRIEEESEVVRVFLANNQKQKSKPLPEEKRKFWGVRQRRWGKWAAEIHDPVRKSSLGLGTFQTAEEAAMVYDRAAIQLRGHNALTNIIAPPSKILIPDHDSSSNESSSINNLSCLNASSSIDHIVVIDEYDSGKQCQSIRSPTSVLSGSDNEWRPGSKEQDETHFVKDYGYFDGVISPTKAIFFGVIELILLEEMNLVPETMLVTSNSKTQLLNLEQNLFTGGGMGVQLEGKGGVGSEGVSVEVRKAALEARE</sequence>
<dbReference type="PANTHER" id="PTHR31194:SF140">
    <property type="entry name" value="ETHYLENE-RESPONSIVE TRANSCRIPTION FACTOR CRF2"/>
    <property type="match status" value="1"/>
</dbReference>
<dbReference type="SUPFAM" id="SSF54171">
    <property type="entry name" value="DNA-binding domain"/>
    <property type="match status" value="1"/>
</dbReference>
<keyword evidence="2" id="KW-0805">Transcription regulation</keyword>
<dbReference type="GO" id="GO:0003677">
    <property type="term" value="F:DNA binding"/>
    <property type="evidence" value="ECO:0007669"/>
    <property type="project" value="UniProtKB-KW"/>
</dbReference>
<evidence type="ECO:0000259" key="6">
    <source>
        <dbReference type="PROSITE" id="PS51032"/>
    </source>
</evidence>
<feature type="domain" description="AP2/ERF" evidence="6">
    <location>
        <begin position="135"/>
        <end position="192"/>
    </location>
</feature>
<dbReference type="InterPro" id="IPR036955">
    <property type="entry name" value="AP2/ERF_dom_sf"/>
</dbReference>
<comment type="subcellular location">
    <subcellularLocation>
        <location evidence="1">Nucleus</location>
    </subcellularLocation>
</comment>
<gene>
    <name evidence="7" type="ORF">RchiOBHm_Chr2g0166851</name>
</gene>
<dbReference type="InterPro" id="IPR001471">
    <property type="entry name" value="AP2/ERF_dom"/>
</dbReference>
<comment type="caution">
    <text evidence="7">The sequence shown here is derived from an EMBL/GenBank/DDBJ whole genome shotgun (WGS) entry which is preliminary data.</text>
</comment>
<evidence type="ECO:0000256" key="4">
    <source>
        <dbReference type="ARBA" id="ARBA00023163"/>
    </source>
</evidence>
<dbReference type="InterPro" id="IPR016177">
    <property type="entry name" value="DNA-bd_dom_sf"/>
</dbReference>
<dbReference type="Gene3D" id="3.30.730.10">
    <property type="entry name" value="AP2/ERF domain"/>
    <property type="match status" value="1"/>
</dbReference>
<keyword evidence="5" id="KW-0539">Nucleus</keyword>
<keyword evidence="3" id="KW-0238">DNA-binding</keyword>
<evidence type="ECO:0000256" key="5">
    <source>
        <dbReference type="ARBA" id="ARBA00023242"/>
    </source>
</evidence>
<dbReference type="SMART" id="SM00380">
    <property type="entry name" value="AP2"/>
    <property type="match status" value="1"/>
</dbReference>
<organism evidence="7 8">
    <name type="scientific">Rosa chinensis</name>
    <name type="common">China rose</name>
    <dbReference type="NCBI Taxonomy" id="74649"/>
    <lineage>
        <taxon>Eukaryota</taxon>
        <taxon>Viridiplantae</taxon>
        <taxon>Streptophyta</taxon>
        <taxon>Embryophyta</taxon>
        <taxon>Tracheophyta</taxon>
        <taxon>Spermatophyta</taxon>
        <taxon>Magnoliopsida</taxon>
        <taxon>eudicotyledons</taxon>
        <taxon>Gunneridae</taxon>
        <taxon>Pentapetalae</taxon>
        <taxon>rosids</taxon>
        <taxon>fabids</taxon>
        <taxon>Rosales</taxon>
        <taxon>Rosaceae</taxon>
        <taxon>Rosoideae</taxon>
        <taxon>Rosoideae incertae sedis</taxon>
        <taxon>Rosa</taxon>
    </lineage>
</organism>
<dbReference type="STRING" id="74649.A0A2P6S452"/>
<dbReference type="Gramene" id="PRQ53467">
    <property type="protein sequence ID" value="PRQ53467"/>
    <property type="gene ID" value="RchiOBHm_Chr2g0166851"/>
</dbReference>
<keyword evidence="4" id="KW-0804">Transcription</keyword>
<evidence type="ECO:0000313" key="8">
    <source>
        <dbReference type="Proteomes" id="UP000238479"/>
    </source>
</evidence>